<dbReference type="AlphaFoldDB" id="A0A8J2J7U0"/>
<feature type="non-terminal residue" evidence="2">
    <location>
        <position position="78"/>
    </location>
</feature>
<keyword evidence="3" id="KW-1185">Reference proteome</keyword>
<evidence type="ECO:0000256" key="1">
    <source>
        <dbReference type="SAM" id="Coils"/>
    </source>
</evidence>
<gene>
    <name evidence="2" type="ORF">AFUS01_LOCUS3958</name>
</gene>
<evidence type="ECO:0000313" key="3">
    <source>
        <dbReference type="Proteomes" id="UP000708208"/>
    </source>
</evidence>
<protein>
    <submittedName>
        <fullName evidence="2">Uncharacterized protein</fullName>
    </submittedName>
</protein>
<feature type="non-terminal residue" evidence="2">
    <location>
        <position position="1"/>
    </location>
</feature>
<proteinExistence type="predicted"/>
<evidence type="ECO:0000313" key="2">
    <source>
        <dbReference type="EMBL" id="CAG7696496.1"/>
    </source>
</evidence>
<keyword evidence="1" id="KW-0175">Coiled coil</keyword>
<name>A0A8J2J7U0_9HEXA</name>
<sequence>GCIKKLTTELNSSCIECLICTKPIVLNQVLALNMYSPEKDAIGARTLATKIHHMNEKNNSLQDDLKEVRRLRAHKEAE</sequence>
<dbReference type="Proteomes" id="UP000708208">
    <property type="component" value="Unassembled WGS sequence"/>
</dbReference>
<organism evidence="2 3">
    <name type="scientific">Allacma fusca</name>
    <dbReference type="NCBI Taxonomy" id="39272"/>
    <lineage>
        <taxon>Eukaryota</taxon>
        <taxon>Metazoa</taxon>
        <taxon>Ecdysozoa</taxon>
        <taxon>Arthropoda</taxon>
        <taxon>Hexapoda</taxon>
        <taxon>Collembola</taxon>
        <taxon>Symphypleona</taxon>
        <taxon>Sminthuridae</taxon>
        <taxon>Allacma</taxon>
    </lineage>
</organism>
<feature type="coiled-coil region" evidence="1">
    <location>
        <begin position="51"/>
        <end position="78"/>
    </location>
</feature>
<dbReference type="EMBL" id="CAJVCH010024373">
    <property type="protein sequence ID" value="CAG7696496.1"/>
    <property type="molecule type" value="Genomic_DNA"/>
</dbReference>
<accession>A0A8J2J7U0</accession>
<comment type="caution">
    <text evidence="2">The sequence shown here is derived from an EMBL/GenBank/DDBJ whole genome shotgun (WGS) entry which is preliminary data.</text>
</comment>
<reference evidence="2" key="1">
    <citation type="submission" date="2021-06" db="EMBL/GenBank/DDBJ databases">
        <authorList>
            <person name="Hodson N. C."/>
            <person name="Mongue J. A."/>
            <person name="Jaron S. K."/>
        </authorList>
    </citation>
    <scope>NUCLEOTIDE SEQUENCE</scope>
</reference>